<keyword evidence="1" id="KW-1133">Transmembrane helix</keyword>
<comment type="caution">
    <text evidence="2">The sequence shown here is derived from an EMBL/GenBank/DDBJ whole genome shotgun (WGS) entry which is preliminary data.</text>
</comment>
<keyword evidence="1" id="KW-0472">Membrane</keyword>
<gene>
    <name evidence="2" type="ORF">EZ313_08575</name>
</gene>
<sequence length="182" mass="19753">MPDAAALLLVFVVFPLWVLSGLADWACHRATRIDATSGLKENLAHWVLFAQAGVAVVAMALLQVNAAVLLVVAAAFVLHELTVWIELRYTVPRRQVRPFEQMVHSFQELMLLVTLLLLAVLAWDQAVALAGSGPQLPDLSLRWKAQPLPPALLLAGAGAVLLFNVLPLAQETGACLRARRRG</sequence>
<evidence type="ECO:0000256" key="1">
    <source>
        <dbReference type="SAM" id="Phobius"/>
    </source>
</evidence>
<keyword evidence="3" id="KW-1185">Reference proteome</keyword>
<evidence type="ECO:0000313" key="2">
    <source>
        <dbReference type="EMBL" id="TFZ06663.1"/>
    </source>
</evidence>
<feature type="transmembrane region" description="Helical" evidence="1">
    <location>
        <begin position="151"/>
        <end position="169"/>
    </location>
</feature>
<dbReference type="Proteomes" id="UP000298180">
    <property type="component" value="Unassembled WGS sequence"/>
</dbReference>
<keyword evidence="1" id="KW-0812">Transmembrane</keyword>
<dbReference type="AlphaFoldDB" id="A0A4Z0C515"/>
<feature type="transmembrane region" description="Helical" evidence="1">
    <location>
        <begin position="109"/>
        <end position="131"/>
    </location>
</feature>
<feature type="transmembrane region" description="Helical" evidence="1">
    <location>
        <begin position="43"/>
        <end position="62"/>
    </location>
</feature>
<proteinExistence type="predicted"/>
<dbReference type="EMBL" id="SMLM01000001">
    <property type="protein sequence ID" value="TFZ06663.1"/>
    <property type="molecule type" value="Genomic_DNA"/>
</dbReference>
<evidence type="ECO:0000313" key="3">
    <source>
        <dbReference type="Proteomes" id="UP000298180"/>
    </source>
</evidence>
<dbReference type="OrthoDB" id="6028296at2"/>
<feature type="transmembrane region" description="Helical" evidence="1">
    <location>
        <begin position="6"/>
        <end position="23"/>
    </location>
</feature>
<accession>A0A4Z0C515</accession>
<dbReference type="RefSeq" id="WP_135262749.1">
    <property type="nucleotide sequence ID" value="NZ_SMLM01000001.1"/>
</dbReference>
<reference evidence="2 3" key="1">
    <citation type="submission" date="2019-03" db="EMBL/GenBank/DDBJ databases">
        <title>Ramlibacter henchirensis DSM 14656, whole genome shotgun sequence.</title>
        <authorList>
            <person name="Zhang X."/>
            <person name="Feng G."/>
            <person name="Zhu H."/>
        </authorList>
    </citation>
    <scope>NUCLEOTIDE SEQUENCE [LARGE SCALE GENOMIC DNA]</scope>
    <source>
        <strain evidence="2 3">DSM 14656</strain>
    </source>
</reference>
<protein>
    <submittedName>
        <fullName evidence="2">Diguanylate cyclase</fullName>
    </submittedName>
</protein>
<organism evidence="2 3">
    <name type="scientific">Ramlibacter henchirensis</name>
    <dbReference type="NCBI Taxonomy" id="204072"/>
    <lineage>
        <taxon>Bacteria</taxon>
        <taxon>Pseudomonadati</taxon>
        <taxon>Pseudomonadota</taxon>
        <taxon>Betaproteobacteria</taxon>
        <taxon>Burkholderiales</taxon>
        <taxon>Comamonadaceae</taxon>
        <taxon>Ramlibacter</taxon>
    </lineage>
</organism>
<name>A0A4Z0C515_9BURK</name>
<feature type="transmembrane region" description="Helical" evidence="1">
    <location>
        <begin position="68"/>
        <end position="89"/>
    </location>
</feature>